<gene>
    <name evidence="1" type="ORF">LACPI_1065</name>
</gene>
<organism evidence="1 2">
    <name type="scientific">Pseudolactococcus piscium MKFS47</name>
    <dbReference type="NCBI Taxonomy" id="297352"/>
    <lineage>
        <taxon>Bacteria</taxon>
        <taxon>Bacillati</taxon>
        <taxon>Bacillota</taxon>
        <taxon>Bacilli</taxon>
        <taxon>Lactobacillales</taxon>
        <taxon>Streptococcaceae</taxon>
        <taxon>Pseudolactococcus</taxon>
    </lineage>
</organism>
<dbReference type="STRING" id="1364.LP2241_30054"/>
<protein>
    <submittedName>
        <fullName evidence="1">Uncharacterized protein</fullName>
    </submittedName>
</protein>
<dbReference type="RefSeq" id="WP_167594961.1">
    <property type="nucleotide sequence ID" value="NZ_LN774769.1"/>
</dbReference>
<proteinExistence type="predicted"/>
<accession>A0A0D6DWC1</accession>
<dbReference type="EMBL" id="LN774769">
    <property type="protein sequence ID" value="CEN28265.1"/>
    <property type="molecule type" value="Genomic_DNA"/>
</dbReference>
<evidence type="ECO:0000313" key="2">
    <source>
        <dbReference type="Proteomes" id="UP000033166"/>
    </source>
</evidence>
<dbReference type="Proteomes" id="UP000033166">
    <property type="component" value="Chromosome I"/>
</dbReference>
<reference evidence="2" key="1">
    <citation type="submission" date="2015-01" db="EMBL/GenBank/DDBJ databases">
        <authorList>
            <person name="Andreevskaya M."/>
        </authorList>
    </citation>
    <scope>NUCLEOTIDE SEQUENCE [LARGE SCALE GENOMIC DNA]</scope>
    <source>
        <strain evidence="2">MKFS47</strain>
    </source>
</reference>
<sequence>MTAVDRSYSQFEEIRNYHDRSMMKWQGFFLSEHTTEMKKDSAEKTYYPYLVMGILK</sequence>
<dbReference type="HOGENOM" id="CLU_3008680_0_0_9"/>
<dbReference type="KEGG" id="lpk:LACPI_1065"/>
<dbReference type="AlphaFoldDB" id="A0A0D6DWC1"/>
<evidence type="ECO:0000313" key="1">
    <source>
        <dbReference type="EMBL" id="CEN28265.1"/>
    </source>
</evidence>
<name>A0A0D6DWC1_9LACT</name>